<name>A0A3M8C0X3_9BACL</name>
<dbReference type="OrthoDB" id="9797990at2"/>
<dbReference type="InterPro" id="IPR016181">
    <property type="entry name" value="Acyl_CoA_acyltransferase"/>
</dbReference>
<dbReference type="PANTHER" id="PTHR41700:SF1">
    <property type="entry name" value="N-ACETYLTRANSFERASE DOMAIN-CONTAINING PROTEIN"/>
    <property type="match status" value="1"/>
</dbReference>
<dbReference type="InterPro" id="IPR000182">
    <property type="entry name" value="GNAT_dom"/>
</dbReference>
<dbReference type="GO" id="GO:0016747">
    <property type="term" value="F:acyltransferase activity, transferring groups other than amino-acyl groups"/>
    <property type="evidence" value="ECO:0007669"/>
    <property type="project" value="InterPro"/>
</dbReference>
<evidence type="ECO:0000313" key="2">
    <source>
        <dbReference type="EMBL" id="RNB69027.1"/>
    </source>
</evidence>
<dbReference type="EMBL" id="RHHR01000040">
    <property type="protein sequence ID" value="RNB69027.1"/>
    <property type="molecule type" value="Genomic_DNA"/>
</dbReference>
<dbReference type="Proteomes" id="UP000282028">
    <property type="component" value="Unassembled WGS sequence"/>
</dbReference>
<dbReference type="CDD" id="cd04301">
    <property type="entry name" value="NAT_SF"/>
    <property type="match status" value="1"/>
</dbReference>
<dbReference type="InterPro" id="IPR038764">
    <property type="entry name" value="GNAT_N_AcTrfase_prd"/>
</dbReference>
<sequence>MSITFRILTTPEELEQLVPLEAAVWSEDSAIPHHMTLTIAKFGGLFIGAYDNEDMIGFLYSFPGFTNGESHLCSHMMGFLPAYRKQGLGVKMKWLQQEEALRRGHTKITWTYDPLETVNGFLNLVKLGGVVRSYYPNCYGPLDDDFNRGLPTDRFLVDWYIDSKRVDGYRTGETAVPMTEGAPHILHFAMKEGVPSPEQMELDRQEPVLLLPVPAHFQAVKRADMSIAAAWRDKTRSLFQSYFARGYTVTHLIRSEDVVYYVLENRPLSELLGQA</sequence>
<keyword evidence="3" id="KW-1185">Reference proteome</keyword>
<feature type="domain" description="N-acetyltransferase" evidence="1">
    <location>
        <begin position="3"/>
        <end position="145"/>
    </location>
</feature>
<reference evidence="2 3" key="1">
    <citation type="submission" date="2018-10" db="EMBL/GenBank/DDBJ databases">
        <title>Phylogenomics of Brevibacillus.</title>
        <authorList>
            <person name="Dunlap C."/>
        </authorList>
    </citation>
    <scope>NUCLEOTIDE SEQUENCE [LARGE SCALE GENOMIC DNA]</scope>
    <source>
        <strain evidence="2 3">JCM 12215</strain>
    </source>
</reference>
<proteinExistence type="predicted"/>
<dbReference type="AlphaFoldDB" id="A0A3M8C0X3"/>
<dbReference type="SUPFAM" id="SSF55729">
    <property type="entry name" value="Acyl-CoA N-acyltransferases (Nat)"/>
    <property type="match status" value="1"/>
</dbReference>
<evidence type="ECO:0000313" key="3">
    <source>
        <dbReference type="Proteomes" id="UP000282028"/>
    </source>
</evidence>
<organism evidence="2 3">
    <name type="scientific">Brevibacillus invocatus</name>
    <dbReference type="NCBI Taxonomy" id="173959"/>
    <lineage>
        <taxon>Bacteria</taxon>
        <taxon>Bacillati</taxon>
        <taxon>Bacillota</taxon>
        <taxon>Bacilli</taxon>
        <taxon>Bacillales</taxon>
        <taxon>Paenibacillaceae</taxon>
        <taxon>Brevibacillus</taxon>
    </lineage>
</organism>
<dbReference type="PANTHER" id="PTHR41700">
    <property type="entry name" value="GCN5-RELATED N-ACETYLTRANSFERASE"/>
    <property type="match status" value="1"/>
</dbReference>
<dbReference type="Pfam" id="PF00583">
    <property type="entry name" value="Acetyltransf_1"/>
    <property type="match status" value="1"/>
</dbReference>
<evidence type="ECO:0000259" key="1">
    <source>
        <dbReference type="PROSITE" id="PS51186"/>
    </source>
</evidence>
<accession>A0A3M8C0X3</accession>
<dbReference type="Gene3D" id="3.40.630.30">
    <property type="match status" value="1"/>
</dbReference>
<comment type="caution">
    <text evidence="2">The sequence shown here is derived from an EMBL/GenBank/DDBJ whole genome shotgun (WGS) entry which is preliminary data.</text>
</comment>
<gene>
    <name evidence="2" type="ORF">EDM52_19480</name>
</gene>
<dbReference type="RefSeq" id="WP_122910618.1">
    <property type="nucleotide sequence ID" value="NZ_CBCSBE010000026.1"/>
</dbReference>
<protein>
    <recommendedName>
        <fullName evidence="1">N-acetyltransferase domain-containing protein</fullName>
    </recommendedName>
</protein>
<dbReference type="PROSITE" id="PS51186">
    <property type="entry name" value="GNAT"/>
    <property type="match status" value="1"/>
</dbReference>